<dbReference type="EMBL" id="RCHR01000007">
    <property type="protein sequence ID" value="RLL41799.1"/>
    <property type="molecule type" value="Genomic_DNA"/>
</dbReference>
<dbReference type="OrthoDB" id="2220700at2"/>
<accession>A0A498DEI9</accession>
<dbReference type="Proteomes" id="UP000270219">
    <property type="component" value="Unassembled WGS sequence"/>
</dbReference>
<comment type="caution">
    <text evidence="1">The sequence shown here is derived from an EMBL/GenBank/DDBJ whole genome shotgun (WGS) entry which is preliminary data.</text>
</comment>
<dbReference type="RefSeq" id="WP_121524639.1">
    <property type="nucleotide sequence ID" value="NZ_RCHR01000007.1"/>
</dbReference>
<dbReference type="AlphaFoldDB" id="A0A498DEI9"/>
<sequence>METITISVFKVESEAYEALSKMRNHASYQETLKFSQVALVKKSNGSVHWKDGFDTGVVTQDDTWKGTLIGGLVGVLGGPLGILLGMGVGTLAGAAKDSYDAKGEGSVVRYVSSRMEEGDVAIIAVIEEENEVLFDRMLDKFDVVTVRYNPEAVEKEVEHAKEVEKKLQKQAEEEMMK</sequence>
<evidence type="ECO:0000313" key="1">
    <source>
        <dbReference type="EMBL" id="RLL41799.1"/>
    </source>
</evidence>
<name>A0A498DEI9_9BACI</name>
<proteinExistence type="predicted"/>
<organism evidence="1 2">
    <name type="scientific">Oceanobacillus piezotolerans</name>
    <dbReference type="NCBI Taxonomy" id="2448030"/>
    <lineage>
        <taxon>Bacteria</taxon>
        <taxon>Bacillati</taxon>
        <taxon>Bacillota</taxon>
        <taxon>Bacilli</taxon>
        <taxon>Bacillales</taxon>
        <taxon>Bacillaceae</taxon>
        <taxon>Oceanobacillus</taxon>
    </lineage>
</organism>
<protein>
    <submittedName>
        <fullName evidence="1">DUF1269 domain-containing protein</fullName>
    </submittedName>
</protein>
<reference evidence="1 2" key="1">
    <citation type="submission" date="2018-10" db="EMBL/GenBank/DDBJ databases">
        <title>Oceanobacillus sp. YLB-02 draft genome.</title>
        <authorList>
            <person name="Yu L."/>
        </authorList>
    </citation>
    <scope>NUCLEOTIDE SEQUENCE [LARGE SCALE GENOMIC DNA]</scope>
    <source>
        <strain evidence="1 2">YLB-02</strain>
    </source>
</reference>
<keyword evidence="2" id="KW-1185">Reference proteome</keyword>
<evidence type="ECO:0000313" key="2">
    <source>
        <dbReference type="Proteomes" id="UP000270219"/>
    </source>
</evidence>
<gene>
    <name evidence="1" type="ORF">D8M04_17175</name>
</gene>